<dbReference type="AlphaFoldDB" id="A0A6J4KR23"/>
<organism evidence="1">
    <name type="scientific">uncultured Lysobacter sp</name>
    <dbReference type="NCBI Taxonomy" id="271060"/>
    <lineage>
        <taxon>Bacteria</taxon>
        <taxon>Pseudomonadati</taxon>
        <taxon>Pseudomonadota</taxon>
        <taxon>Gammaproteobacteria</taxon>
        <taxon>Lysobacterales</taxon>
        <taxon>Lysobacteraceae</taxon>
        <taxon>Lysobacter</taxon>
        <taxon>environmental samples</taxon>
    </lineage>
</organism>
<protein>
    <submittedName>
        <fullName evidence="1">Uncharacterized protein</fullName>
    </submittedName>
</protein>
<name>A0A6J4KR23_9GAMM</name>
<accession>A0A6J4KR23</accession>
<proteinExistence type="predicted"/>
<gene>
    <name evidence="1" type="ORF">AVDCRST_MAG71-810</name>
</gene>
<sequence length="45" mass="4709">MYRAAVEVFIADRRHVFGGSTCPICAAPGLTAPVPFAGLMATVDE</sequence>
<evidence type="ECO:0000313" key="1">
    <source>
        <dbReference type="EMBL" id="CAA9311905.1"/>
    </source>
</evidence>
<reference evidence="1" key="1">
    <citation type="submission" date="2020-02" db="EMBL/GenBank/DDBJ databases">
        <authorList>
            <person name="Meier V. D."/>
        </authorList>
    </citation>
    <scope>NUCLEOTIDE SEQUENCE</scope>
    <source>
        <strain evidence="1">AVDCRST_MAG71</strain>
    </source>
</reference>
<dbReference type="EMBL" id="CADCUA010000220">
    <property type="protein sequence ID" value="CAA9311905.1"/>
    <property type="molecule type" value="Genomic_DNA"/>
</dbReference>